<dbReference type="Proteomes" id="UP000077115">
    <property type="component" value="Unassembled WGS sequence"/>
</dbReference>
<dbReference type="SUPFAM" id="SSF48403">
    <property type="entry name" value="Ankyrin repeat"/>
    <property type="match status" value="1"/>
</dbReference>
<evidence type="ECO:0000256" key="1">
    <source>
        <dbReference type="ARBA" id="ARBA00022737"/>
    </source>
</evidence>
<evidence type="ECO:0000313" key="4">
    <source>
        <dbReference type="EMBL" id="OAJ43520.1"/>
    </source>
</evidence>
<dbReference type="PANTHER" id="PTHR24198">
    <property type="entry name" value="ANKYRIN REPEAT AND PROTEIN KINASE DOMAIN-CONTAINING PROTEIN"/>
    <property type="match status" value="1"/>
</dbReference>
<organism evidence="4 5">
    <name type="scientific">Batrachochytrium dendrobatidis (strain JEL423)</name>
    <dbReference type="NCBI Taxonomy" id="403673"/>
    <lineage>
        <taxon>Eukaryota</taxon>
        <taxon>Fungi</taxon>
        <taxon>Fungi incertae sedis</taxon>
        <taxon>Chytridiomycota</taxon>
        <taxon>Chytridiomycota incertae sedis</taxon>
        <taxon>Chytridiomycetes</taxon>
        <taxon>Rhizophydiales</taxon>
        <taxon>Rhizophydiales incertae sedis</taxon>
        <taxon>Batrachochytrium</taxon>
    </lineage>
</organism>
<feature type="repeat" description="ANK" evidence="3">
    <location>
        <begin position="149"/>
        <end position="181"/>
    </location>
</feature>
<keyword evidence="2 3" id="KW-0040">ANK repeat</keyword>
<dbReference type="PROSITE" id="PS50088">
    <property type="entry name" value="ANK_REPEAT"/>
    <property type="match status" value="2"/>
</dbReference>
<name>A0A177WVR9_BATDL</name>
<dbReference type="EMBL" id="DS022310">
    <property type="protein sequence ID" value="OAJ43520.1"/>
    <property type="molecule type" value="Genomic_DNA"/>
</dbReference>
<evidence type="ECO:0000256" key="3">
    <source>
        <dbReference type="PROSITE-ProRule" id="PRU00023"/>
    </source>
</evidence>
<dbReference type="InterPro" id="IPR036770">
    <property type="entry name" value="Ankyrin_rpt-contain_sf"/>
</dbReference>
<evidence type="ECO:0000256" key="2">
    <source>
        <dbReference type="ARBA" id="ARBA00023043"/>
    </source>
</evidence>
<evidence type="ECO:0000313" key="5">
    <source>
        <dbReference type="Proteomes" id="UP000077115"/>
    </source>
</evidence>
<dbReference type="STRING" id="403673.A0A177WVR9"/>
<dbReference type="VEuPathDB" id="FungiDB:BDEG_26877"/>
<dbReference type="Gene3D" id="1.25.40.20">
    <property type="entry name" value="Ankyrin repeat-containing domain"/>
    <property type="match status" value="1"/>
</dbReference>
<dbReference type="InterPro" id="IPR002110">
    <property type="entry name" value="Ankyrin_rpt"/>
</dbReference>
<reference evidence="4 5" key="2">
    <citation type="submission" date="2016-05" db="EMBL/GenBank/DDBJ databases">
        <title>Lineage-specific infection strategies underlie the spectrum of fungal disease in amphibians.</title>
        <authorList>
            <person name="Cuomo C.A."/>
            <person name="Farrer R.A."/>
            <person name="James T."/>
            <person name="Longcore J."/>
            <person name="Birren B."/>
        </authorList>
    </citation>
    <scope>NUCLEOTIDE SEQUENCE [LARGE SCALE GENOMIC DNA]</scope>
    <source>
        <strain evidence="4 5">JEL423</strain>
    </source>
</reference>
<accession>A0A177WVR9</accession>
<dbReference type="Pfam" id="PF12796">
    <property type="entry name" value="Ank_2"/>
    <property type="match status" value="2"/>
</dbReference>
<dbReference type="PANTHER" id="PTHR24198:SF165">
    <property type="entry name" value="ANKYRIN REPEAT-CONTAINING PROTEIN-RELATED"/>
    <property type="match status" value="1"/>
</dbReference>
<sequence length="206" mass="23142">MPTTNASITHIVYPQLLKLAVAEGDLPLLRRLLQSKNLPPNVPDPENGWPMLFYAIAWHQNELLEFFLSNWSEASHLSKDFKDNTALMIAIEYGNITAFNLCLERYPDLISAMSKQGKTALTIATEKGHADMIQALLEQKADVNSVDGNGSTPLHHAAAYGHTECVDILLKHGANLHIVNKMGWKPFDYSFSFDLARKLEDTQYIY</sequence>
<gene>
    <name evidence="4" type="ORF">BDEG_26877</name>
</gene>
<protein>
    <submittedName>
        <fullName evidence="4">Uncharacterized protein</fullName>
    </submittedName>
</protein>
<dbReference type="PRINTS" id="PR01415">
    <property type="entry name" value="ANKYRIN"/>
</dbReference>
<feature type="repeat" description="ANK" evidence="3">
    <location>
        <begin position="116"/>
        <end position="148"/>
    </location>
</feature>
<dbReference type="OrthoDB" id="426293at2759"/>
<proteinExistence type="predicted"/>
<dbReference type="SMART" id="SM00248">
    <property type="entry name" value="ANK"/>
    <property type="match status" value="5"/>
</dbReference>
<keyword evidence="1" id="KW-0677">Repeat</keyword>
<dbReference type="PROSITE" id="PS50297">
    <property type="entry name" value="ANK_REP_REGION"/>
    <property type="match status" value="2"/>
</dbReference>
<dbReference type="AlphaFoldDB" id="A0A177WVR9"/>
<reference evidence="4 5" key="1">
    <citation type="submission" date="2006-10" db="EMBL/GenBank/DDBJ databases">
        <title>The Genome Sequence of Batrachochytrium dendrobatidis JEL423.</title>
        <authorList>
            <consortium name="The Broad Institute Genome Sequencing Platform"/>
            <person name="Birren B."/>
            <person name="Lander E."/>
            <person name="Galagan J."/>
            <person name="Cuomo C."/>
            <person name="Devon K."/>
            <person name="Jaffe D."/>
            <person name="Butler J."/>
            <person name="Alvarez P."/>
            <person name="Gnerre S."/>
            <person name="Grabherr M."/>
            <person name="Kleber M."/>
            <person name="Mauceli E."/>
            <person name="Brockman W."/>
            <person name="Young S."/>
            <person name="LaButti K."/>
            <person name="Sykes S."/>
            <person name="DeCaprio D."/>
            <person name="Crawford M."/>
            <person name="Koehrsen M."/>
            <person name="Engels R."/>
            <person name="Montgomery P."/>
            <person name="Pearson M."/>
            <person name="Howarth C."/>
            <person name="Larson L."/>
            <person name="White J."/>
            <person name="O'Leary S."/>
            <person name="Kodira C."/>
            <person name="Zeng Q."/>
            <person name="Yandava C."/>
            <person name="Alvarado L."/>
            <person name="Longcore J."/>
            <person name="James T."/>
        </authorList>
    </citation>
    <scope>NUCLEOTIDE SEQUENCE [LARGE SCALE GENOMIC DNA]</scope>
    <source>
        <strain evidence="4 5">JEL423</strain>
    </source>
</reference>